<reference evidence="3 4" key="1">
    <citation type="journal article" date="2021" name="Front. Microbiol.">
        <title>Comprehensive Comparative Genomics and Phenotyping of Methylobacterium Species.</title>
        <authorList>
            <person name="Alessa O."/>
            <person name="Ogura Y."/>
            <person name="Fujitani Y."/>
            <person name="Takami H."/>
            <person name="Hayashi T."/>
            <person name="Sahin N."/>
            <person name="Tani A."/>
        </authorList>
    </citation>
    <scope>NUCLEOTIDE SEQUENCE [LARGE SCALE GENOMIC DNA]</scope>
    <source>
        <strain evidence="3 4">DSM 23679</strain>
    </source>
</reference>
<feature type="chain" id="PRO_5045554877" description="TNase-like domain-containing protein" evidence="1">
    <location>
        <begin position="20"/>
        <end position="242"/>
    </location>
</feature>
<dbReference type="PANTHER" id="PTHR12302">
    <property type="entry name" value="EBNA2 BINDING PROTEIN P100"/>
    <property type="match status" value="1"/>
</dbReference>
<dbReference type="PROSITE" id="PS50830">
    <property type="entry name" value="TNASE_3"/>
    <property type="match status" value="1"/>
</dbReference>
<dbReference type="RefSeq" id="WP_373322477.1">
    <property type="nucleotide sequence ID" value="NZ_BPQG01000006.1"/>
</dbReference>
<evidence type="ECO:0000256" key="1">
    <source>
        <dbReference type="SAM" id="SignalP"/>
    </source>
</evidence>
<comment type="caution">
    <text evidence="3">The sequence shown here is derived from an EMBL/GenBank/DDBJ whole genome shotgun (WGS) entry which is preliminary data.</text>
</comment>
<dbReference type="Proteomes" id="UP001055117">
    <property type="component" value="Unassembled WGS sequence"/>
</dbReference>
<dbReference type="SMART" id="SM00318">
    <property type="entry name" value="SNc"/>
    <property type="match status" value="1"/>
</dbReference>
<feature type="domain" description="TNase-like" evidence="2">
    <location>
        <begin position="31"/>
        <end position="146"/>
    </location>
</feature>
<organism evidence="3 4">
    <name type="scientific">Methylobacterium cerastii</name>
    <dbReference type="NCBI Taxonomy" id="932741"/>
    <lineage>
        <taxon>Bacteria</taxon>
        <taxon>Pseudomonadati</taxon>
        <taxon>Pseudomonadota</taxon>
        <taxon>Alphaproteobacteria</taxon>
        <taxon>Hyphomicrobiales</taxon>
        <taxon>Methylobacteriaceae</taxon>
        <taxon>Methylobacterium</taxon>
    </lineage>
</organism>
<dbReference type="PANTHER" id="PTHR12302:SF26">
    <property type="entry name" value="BLR1266 PROTEIN"/>
    <property type="match status" value="1"/>
</dbReference>
<dbReference type="SUPFAM" id="SSF50199">
    <property type="entry name" value="Staphylococcal nuclease"/>
    <property type="match status" value="1"/>
</dbReference>
<dbReference type="Gene3D" id="2.40.50.90">
    <property type="match status" value="1"/>
</dbReference>
<dbReference type="Pfam" id="PF00565">
    <property type="entry name" value="SNase"/>
    <property type="match status" value="1"/>
</dbReference>
<gene>
    <name evidence="3" type="ORF">AFCDBAGC_0680</name>
</gene>
<evidence type="ECO:0000313" key="4">
    <source>
        <dbReference type="Proteomes" id="UP001055117"/>
    </source>
</evidence>
<accession>A0ABQ4QCD8</accession>
<sequence>MFRVLLLVAISLASGGAAAGAAEAIVGRASVTDGDTVVIHGTRIRLHGIDAPESAQLCQDVAGKSYRCGQTAALALSDRIGEAPISCEPRDTDRYGRTVAICRKGAEDLNAWMVAQGHAVAYRRYATDYVEAEATAKAAKHGIWAGSFTTPSEWRRGERGMYMGFAAPGGPDGPIPAPVSRAEPPAAGGCTIKGNISRKGEQVYHLPGSRDYDRTRIDAKTGERMFCTEDEAKAAGWRATRR</sequence>
<dbReference type="InterPro" id="IPR035437">
    <property type="entry name" value="SNase_OB-fold_sf"/>
</dbReference>
<evidence type="ECO:0000313" key="3">
    <source>
        <dbReference type="EMBL" id="GJD42838.1"/>
    </source>
</evidence>
<protein>
    <recommendedName>
        <fullName evidence="2">TNase-like domain-containing protein</fullName>
    </recommendedName>
</protein>
<dbReference type="EMBL" id="BPQG01000006">
    <property type="protein sequence ID" value="GJD42838.1"/>
    <property type="molecule type" value="Genomic_DNA"/>
</dbReference>
<dbReference type="InterPro" id="IPR016071">
    <property type="entry name" value="Staphylococal_nuclease_OB-fold"/>
</dbReference>
<name>A0ABQ4QCD8_9HYPH</name>
<keyword evidence="1" id="KW-0732">Signal</keyword>
<evidence type="ECO:0000259" key="2">
    <source>
        <dbReference type="PROSITE" id="PS50830"/>
    </source>
</evidence>
<feature type="signal peptide" evidence="1">
    <location>
        <begin position="1"/>
        <end position="19"/>
    </location>
</feature>
<keyword evidence="4" id="KW-1185">Reference proteome</keyword>
<proteinExistence type="predicted"/>